<dbReference type="InterPro" id="IPR050986">
    <property type="entry name" value="GutQ/KpsF_isomerases"/>
</dbReference>
<dbReference type="PANTHER" id="PTHR42745">
    <property type="match status" value="1"/>
</dbReference>
<evidence type="ECO:0000256" key="2">
    <source>
        <dbReference type="ARBA" id="ARBA00022737"/>
    </source>
</evidence>
<dbReference type="InterPro" id="IPR035474">
    <property type="entry name" value="SIS_Kpsf"/>
</dbReference>
<dbReference type="GO" id="GO:0046872">
    <property type="term" value="F:metal ion binding"/>
    <property type="evidence" value="ECO:0007669"/>
    <property type="project" value="UniProtKB-KW"/>
</dbReference>
<comment type="similarity">
    <text evidence="1 4">Belongs to the SIS family. GutQ/KpsF subfamily.</text>
</comment>
<keyword evidence="5" id="KW-0479">Metal-binding</keyword>
<keyword evidence="5" id="KW-0862">Zinc</keyword>
<evidence type="ECO:0000256" key="6">
    <source>
        <dbReference type="PIRSR" id="PIRSR004692-3"/>
    </source>
</evidence>
<dbReference type="Gene3D" id="3.10.580.10">
    <property type="entry name" value="CBS-domain"/>
    <property type="match status" value="1"/>
</dbReference>
<dbReference type="CDD" id="cd04604">
    <property type="entry name" value="CBS_pair_SIS_assoc"/>
    <property type="match status" value="1"/>
</dbReference>
<dbReference type="PANTHER" id="PTHR42745:SF1">
    <property type="entry name" value="ARABINOSE 5-PHOSPHATE ISOMERASE KDSD"/>
    <property type="match status" value="1"/>
</dbReference>
<protein>
    <submittedName>
        <fullName evidence="10">Arabinose 5-phosphate isomerase KdsD</fullName>
    </submittedName>
</protein>
<dbReference type="GO" id="GO:0019146">
    <property type="term" value="F:arabinose-5-phosphate isomerase activity"/>
    <property type="evidence" value="ECO:0007669"/>
    <property type="project" value="UniProtKB-ARBA"/>
</dbReference>
<feature type="domain" description="CBS" evidence="8">
    <location>
        <begin position="308"/>
        <end position="360"/>
    </location>
</feature>
<dbReference type="InterPro" id="IPR046348">
    <property type="entry name" value="SIS_dom_sf"/>
</dbReference>
<dbReference type="SMART" id="SM00116">
    <property type="entry name" value="CBS"/>
    <property type="match status" value="2"/>
</dbReference>
<dbReference type="GO" id="GO:0005975">
    <property type="term" value="P:carbohydrate metabolic process"/>
    <property type="evidence" value="ECO:0007669"/>
    <property type="project" value="InterPro"/>
</dbReference>
<dbReference type="FunFam" id="3.40.50.10490:FF:000011">
    <property type="entry name" value="Arabinose 5-phosphate isomerase"/>
    <property type="match status" value="1"/>
</dbReference>
<dbReference type="PROSITE" id="PS51464">
    <property type="entry name" value="SIS"/>
    <property type="match status" value="1"/>
</dbReference>
<dbReference type="CDD" id="cd05014">
    <property type="entry name" value="SIS_Kpsf"/>
    <property type="match status" value="1"/>
</dbReference>
<dbReference type="EMBL" id="CAAHFG010000004">
    <property type="protein sequence ID" value="VGO17414.1"/>
    <property type="molecule type" value="Genomic_DNA"/>
</dbReference>
<name>A0A6C2UDG1_PONDE</name>
<evidence type="ECO:0000256" key="3">
    <source>
        <dbReference type="ARBA" id="ARBA00023122"/>
    </source>
</evidence>
<dbReference type="SUPFAM" id="SSF53697">
    <property type="entry name" value="SIS domain"/>
    <property type="match status" value="1"/>
</dbReference>
<dbReference type="Gene3D" id="3.40.50.10490">
    <property type="entry name" value="Glucose-6-phosphate isomerase like protein, domain 1"/>
    <property type="match status" value="1"/>
</dbReference>
<dbReference type="InterPro" id="IPR046342">
    <property type="entry name" value="CBS_dom_sf"/>
</dbReference>
<keyword evidence="3 7" id="KW-0129">CBS domain</keyword>
<keyword evidence="10" id="KW-0413">Isomerase</keyword>
<evidence type="ECO:0000256" key="7">
    <source>
        <dbReference type="PROSITE-ProRule" id="PRU00703"/>
    </source>
</evidence>
<evidence type="ECO:0000313" key="10">
    <source>
        <dbReference type="EMBL" id="VGO17414.1"/>
    </source>
</evidence>
<evidence type="ECO:0000313" key="11">
    <source>
        <dbReference type="Proteomes" id="UP000366872"/>
    </source>
</evidence>
<dbReference type="NCBIfam" id="TIGR00393">
    <property type="entry name" value="kpsF"/>
    <property type="match status" value="1"/>
</dbReference>
<keyword evidence="2" id="KW-0677">Repeat</keyword>
<feature type="site" description="Catalytically relevant" evidence="6">
    <location>
        <position position="142"/>
    </location>
</feature>
<dbReference type="Pfam" id="PF00571">
    <property type="entry name" value="CBS"/>
    <property type="match status" value="2"/>
</dbReference>
<proteinExistence type="inferred from homology"/>
<dbReference type="AlphaFoldDB" id="A0A6C2UDG1"/>
<dbReference type="PROSITE" id="PS51371">
    <property type="entry name" value="CBS"/>
    <property type="match status" value="2"/>
</dbReference>
<dbReference type="PIRSF" id="PIRSF004692">
    <property type="entry name" value="KdsD_KpsF"/>
    <property type="match status" value="1"/>
</dbReference>
<feature type="domain" description="CBS" evidence="8">
    <location>
        <begin position="241"/>
        <end position="300"/>
    </location>
</feature>
<dbReference type="InterPro" id="IPR004800">
    <property type="entry name" value="KdsD/KpsF-type"/>
</dbReference>
<dbReference type="Pfam" id="PF01380">
    <property type="entry name" value="SIS"/>
    <property type="match status" value="1"/>
</dbReference>
<dbReference type="Proteomes" id="UP000366872">
    <property type="component" value="Unassembled WGS sequence"/>
</dbReference>
<feature type="site" description="Catalytically relevant" evidence="6">
    <location>
        <position position="90"/>
    </location>
</feature>
<feature type="site" description="Catalytically relevant" evidence="6">
    <location>
        <position position="224"/>
    </location>
</feature>
<feature type="site" description="Catalytically relevant" evidence="6">
    <location>
        <position position="183"/>
    </location>
</feature>
<dbReference type="GO" id="GO:0097367">
    <property type="term" value="F:carbohydrate derivative binding"/>
    <property type="evidence" value="ECO:0007669"/>
    <property type="project" value="InterPro"/>
</dbReference>
<dbReference type="GO" id="GO:1901135">
    <property type="term" value="P:carbohydrate derivative metabolic process"/>
    <property type="evidence" value="ECO:0007669"/>
    <property type="project" value="InterPro"/>
</dbReference>
<evidence type="ECO:0000256" key="5">
    <source>
        <dbReference type="PIRSR" id="PIRSR004692-2"/>
    </source>
</evidence>
<organism evidence="10 11">
    <name type="scientific">Pontiella desulfatans</name>
    <dbReference type="NCBI Taxonomy" id="2750659"/>
    <lineage>
        <taxon>Bacteria</taxon>
        <taxon>Pseudomonadati</taxon>
        <taxon>Kiritimatiellota</taxon>
        <taxon>Kiritimatiellia</taxon>
        <taxon>Kiritimatiellales</taxon>
        <taxon>Pontiellaceae</taxon>
        <taxon>Pontiella</taxon>
    </lineage>
</organism>
<dbReference type="InterPro" id="IPR000644">
    <property type="entry name" value="CBS_dom"/>
</dbReference>
<sequence length="360" mass="38953">MWREAGGKWRVNSRLVLWLSLATRPLPPAPTAKERTLDYLKRAREVLDIELAGIEKVKNDMGEGFVLAVDAILETIKNGDGKVVITGVGKNWHIGNKMAATLTSTGTPAVSMHPIEAMHGDFGIVSDRDIVLAMSYSGASDELIAVLQPVKRKGVKIIALTGEMNSPLAEYADIIVSVKVEKEACPFNMAPTTSTTATLALGDALAMVLLEARGFKIEDYAKLHPGGAIGRTLLLHVSDVMRTGNRYATVKAGLPVREALIAMTGAKAGCVAIVNDDNTLAGIMTDGDLRRHLIETPNLIEHSVDEVMTVNPKTLTPDMLAVEILNIYEEFNIDDLIVVDENNRVIGAVDIQDMPKLKIL</sequence>
<gene>
    <name evidence="10" type="primary">kdsD</name>
    <name evidence="10" type="ORF">PDESU_06010</name>
</gene>
<evidence type="ECO:0000256" key="4">
    <source>
        <dbReference type="PIRNR" id="PIRNR004692"/>
    </source>
</evidence>
<evidence type="ECO:0000259" key="9">
    <source>
        <dbReference type="PROSITE" id="PS51464"/>
    </source>
</evidence>
<evidence type="ECO:0000256" key="1">
    <source>
        <dbReference type="ARBA" id="ARBA00008165"/>
    </source>
</evidence>
<keyword evidence="11" id="KW-1185">Reference proteome</keyword>
<feature type="domain" description="SIS" evidence="9">
    <location>
        <begin position="72"/>
        <end position="215"/>
    </location>
</feature>
<feature type="binding site" evidence="5">
    <location>
        <position position="113"/>
    </location>
    <ligand>
        <name>Zn(2+)</name>
        <dbReference type="ChEBI" id="CHEBI:29105"/>
    </ligand>
</feature>
<evidence type="ECO:0000259" key="8">
    <source>
        <dbReference type="PROSITE" id="PS51371"/>
    </source>
</evidence>
<dbReference type="InterPro" id="IPR001347">
    <property type="entry name" value="SIS_dom"/>
</dbReference>
<accession>A0A6C2UDG1</accession>
<reference evidence="10 11" key="1">
    <citation type="submission" date="2019-04" db="EMBL/GenBank/DDBJ databases">
        <authorList>
            <person name="Van Vliet M D."/>
        </authorList>
    </citation>
    <scope>NUCLEOTIDE SEQUENCE [LARGE SCALE GENOMIC DNA]</scope>
    <source>
        <strain evidence="10 11">F1</strain>
    </source>
</reference>